<dbReference type="InterPro" id="IPR016032">
    <property type="entry name" value="Sig_transdc_resp-reg_C-effctor"/>
</dbReference>
<reference evidence="8" key="1">
    <citation type="submission" date="2016-03" db="EMBL/GenBank/DDBJ databases">
        <title>Complete genome sequence of the type strain Actinoalloteichus hymeniacidonis DSM 45092.</title>
        <authorList>
            <person name="Schaffert L."/>
            <person name="Albersmeier A."/>
            <person name="Winkler A."/>
            <person name="Kalinowski J."/>
            <person name="Zotchev S."/>
            <person name="Ruckert C."/>
        </authorList>
    </citation>
    <scope>NUCLEOTIDE SEQUENCE [LARGE SCALE GENOMIC DNA]</scope>
    <source>
        <strain evidence="8">HPA177(T) (DSM 45092(T))</strain>
    </source>
</reference>
<dbReference type="InterPro" id="IPR051677">
    <property type="entry name" value="AfsR-DnrI-RedD_regulator"/>
</dbReference>
<evidence type="ECO:0000256" key="4">
    <source>
        <dbReference type="ARBA" id="ARBA00023163"/>
    </source>
</evidence>
<keyword evidence="2" id="KW-0805">Transcription regulation</keyword>
<dbReference type="PROSITE" id="PS51755">
    <property type="entry name" value="OMPR_PHOB"/>
    <property type="match status" value="1"/>
</dbReference>
<dbReference type="SMART" id="SM01043">
    <property type="entry name" value="BTAD"/>
    <property type="match status" value="1"/>
</dbReference>
<evidence type="ECO:0000313" key="8">
    <source>
        <dbReference type="Proteomes" id="UP000095210"/>
    </source>
</evidence>
<evidence type="ECO:0000313" key="7">
    <source>
        <dbReference type="EMBL" id="AOS62353.1"/>
    </source>
</evidence>
<dbReference type="Pfam" id="PF00486">
    <property type="entry name" value="Trans_reg_C"/>
    <property type="match status" value="1"/>
</dbReference>
<accession>A0AAC9MWL1</accession>
<feature type="domain" description="OmpR/PhoB-type" evidence="6">
    <location>
        <begin position="1"/>
        <end position="98"/>
    </location>
</feature>
<name>A0AAC9MWL1_9PSEU</name>
<dbReference type="EMBL" id="CP014859">
    <property type="protein sequence ID" value="AOS62353.1"/>
    <property type="molecule type" value="Genomic_DNA"/>
</dbReference>
<dbReference type="PANTHER" id="PTHR35807:SF1">
    <property type="entry name" value="TRANSCRIPTIONAL REGULATOR REDD"/>
    <property type="match status" value="1"/>
</dbReference>
<keyword evidence="8" id="KW-1185">Reference proteome</keyword>
<dbReference type="InterPro" id="IPR036388">
    <property type="entry name" value="WH-like_DNA-bd_sf"/>
</dbReference>
<dbReference type="SUPFAM" id="SSF48452">
    <property type="entry name" value="TPR-like"/>
    <property type="match status" value="1"/>
</dbReference>
<dbReference type="GO" id="GO:0003677">
    <property type="term" value="F:DNA binding"/>
    <property type="evidence" value="ECO:0007669"/>
    <property type="project" value="UniProtKB-UniRule"/>
</dbReference>
<dbReference type="AlphaFoldDB" id="A0AAC9MWL1"/>
<evidence type="ECO:0000256" key="5">
    <source>
        <dbReference type="PROSITE-ProRule" id="PRU01091"/>
    </source>
</evidence>
<dbReference type="Proteomes" id="UP000095210">
    <property type="component" value="Chromosome"/>
</dbReference>
<dbReference type="GO" id="GO:0006355">
    <property type="term" value="P:regulation of DNA-templated transcription"/>
    <property type="evidence" value="ECO:0007669"/>
    <property type="project" value="InterPro"/>
</dbReference>
<dbReference type="KEGG" id="ahm:TL08_07675"/>
<feature type="DNA-binding region" description="OmpR/PhoB-type" evidence="5">
    <location>
        <begin position="1"/>
        <end position="98"/>
    </location>
</feature>
<dbReference type="CDD" id="cd15831">
    <property type="entry name" value="BTAD"/>
    <property type="match status" value="1"/>
</dbReference>
<evidence type="ECO:0000256" key="1">
    <source>
        <dbReference type="ARBA" id="ARBA00005820"/>
    </source>
</evidence>
<dbReference type="Gene3D" id="1.10.10.10">
    <property type="entry name" value="Winged helix-like DNA-binding domain superfamily/Winged helix DNA-binding domain"/>
    <property type="match status" value="1"/>
</dbReference>
<evidence type="ECO:0000259" key="6">
    <source>
        <dbReference type="PROSITE" id="PS51755"/>
    </source>
</evidence>
<dbReference type="Gene3D" id="1.25.40.10">
    <property type="entry name" value="Tetratricopeptide repeat domain"/>
    <property type="match status" value="1"/>
</dbReference>
<dbReference type="RefSeq" id="WP_069847696.1">
    <property type="nucleotide sequence ID" value="NZ_CP014859.1"/>
</dbReference>
<sequence length="272" mass="30732">MYFQLLGEVRFWRQGRVCEIGPQQRRLLLAVLLLNANESVHRERLFELLWGDPLPRSATGSLHAHVSRLRSALGIAGGKAMAEGMSLRTVGPGYLMSMEPECIDAHRFEALVGQAKAASAPDAARLYGQALDLWHGEPLSDITNERARLELCVPLEERRLDILTAQIDLEIGLGHWLELVAKLTELLTRFPGRPRFAAQLMILLHRAGRTADALEVFRRLRESMDRDFGLEPPDRLAWLETSILRNDPVLQQNDFVIGGDYWRVTSRSGHRS</sequence>
<proteinExistence type="inferred from homology"/>
<gene>
    <name evidence="7" type="ORF">TL08_07675</name>
</gene>
<dbReference type="GO" id="GO:0000160">
    <property type="term" value="P:phosphorelay signal transduction system"/>
    <property type="evidence" value="ECO:0007669"/>
    <property type="project" value="InterPro"/>
</dbReference>
<keyword evidence="3 5" id="KW-0238">DNA-binding</keyword>
<protein>
    <submittedName>
        <fullName evidence="7">DNA-binding transcriptional activator of the SARP family</fullName>
    </submittedName>
</protein>
<evidence type="ECO:0000256" key="3">
    <source>
        <dbReference type="ARBA" id="ARBA00023125"/>
    </source>
</evidence>
<dbReference type="InterPro" id="IPR011990">
    <property type="entry name" value="TPR-like_helical_dom_sf"/>
</dbReference>
<keyword evidence="4" id="KW-0804">Transcription</keyword>
<dbReference type="InterPro" id="IPR005158">
    <property type="entry name" value="BTAD"/>
</dbReference>
<comment type="similarity">
    <text evidence="1">Belongs to the AfsR/DnrI/RedD regulatory family.</text>
</comment>
<dbReference type="PANTHER" id="PTHR35807">
    <property type="entry name" value="TRANSCRIPTIONAL REGULATOR REDD-RELATED"/>
    <property type="match status" value="1"/>
</dbReference>
<dbReference type="SMART" id="SM00862">
    <property type="entry name" value="Trans_reg_C"/>
    <property type="match status" value="1"/>
</dbReference>
<evidence type="ECO:0000256" key="2">
    <source>
        <dbReference type="ARBA" id="ARBA00023015"/>
    </source>
</evidence>
<dbReference type="SUPFAM" id="SSF46894">
    <property type="entry name" value="C-terminal effector domain of the bipartite response regulators"/>
    <property type="match status" value="1"/>
</dbReference>
<dbReference type="Pfam" id="PF03704">
    <property type="entry name" value="BTAD"/>
    <property type="match status" value="1"/>
</dbReference>
<organism evidence="7 8">
    <name type="scientific">Actinoalloteichus hymeniacidonis</name>
    <dbReference type="NCBI Taxonomy" id="340345"/>
    <lineage>
        <taxon>Bacteria</taxon>
        <taxon>Bacillati</taxon>
        <taxon>Actinomycetota</taxon>
        <taxon>Actinomycetes</taxon>
        <taxon>Pseudonocardiales</taxon>
        <taxon>Pseudonocardiaceae</taxon>
        <taxon>Actinoalloteichus</taxon>
    </lineage>
</organism>
<dbReference type="InterPro" id="IPR001867">
    <property type="entry name" value="OmpR/PhoB-type_DNA-bd"/>
</dbReference>